<dbReference type="InterPro" id="IPR001870">
    <property type="entry name" value="B30.2/SPRY"/>
</dbReference>
<keyword evidence="3" id="KW-1185">Reference proteome</keyword>
<name>A0A1R2BVT4_9CILI</name>
<proteinExistence type="predicted"/>
<dbReference type="CDD" id="cd11709">
    <property type="entry name" value="SPRY"/>
    <property type="match status" value="1"/>
</dbReference>
<gene>
    <name evidence="2" type="ORF">SteCoe_18777</name>
</gene>
<dbReference type="AlphaFoldDB" id="A0A1R2BVT4"/>
<dbReference type="SUPFAM" id="SSF49899">
    <property type="entry name" value="Concanavalin A-like lectins/glucanases"/>
    <property type="match status" value="1"/>
</dbReference>
<dbReference type="PANTHER" id="PTHR12245">
    <property type="entry name" value="SPRY DOMAIN CONTAINING SOCS BOX PROTEIN"/>
    <property type="match status" value="1"/>
</dbReference>
<feature type="domain" description="B30.2/SPRY" evidence="1">
    <location>
        <begin position="106"/>
        <end position="291"/>
    </location>
</feature>
<dbReference type="SMART" id="SM00449">
    <property type="entry name" value="SPRY"/>
    <property type="match status" value="1"/>
</dbReference>
<comment type="caution">
    <text evidence="2">The sequence shown here is derived from an EMBL/GenBank/DDBJ whole genome shotgun (WGS) entry which is preliminary data.</text>
</comment>
<dbReference type="OrthoDB" id="25503at2759"/>
<dbReference type="Gene3D" id="2.60.120.920">
    <property type="match status" value="1"/>
</dbReference>
<organism evidence="2 3">
    <name type="scientific">Stentor coeruleus</name>
    <dbReference type="NCBI Taxonomy" id="5963"/>
    <lineage>
        <taxon>Eukaryota</taxon>
        <taxon>Sar</taxon>
        <taxon>Alveolata</taxon>
        <taxon>Ciliophora</taxon>
        <taxon>Postciliodesmatophora</taxon>
        <taxon>Heterotrichea</taxon>
        <taxon>Heterotrichida</taxon>
        <taxon>Stentoridae</taxon>
        <taxon>Stentor</taxon>
    </lineage>
</organism>
<evidence type="ECO:0000313" key="2">
    <source>
        <dbReference type="EMBL" id="OMJ80874.1"/>
    </source>
</evidence>
<dbReference type="Pfam" id="PF00622">
    <property type="entry name" value="SPRY"/>
    <property type="match status" value="1"/>
</dbReference>
<dbReference type="InterPro" id="IPR003877">
    <property type="entry name" value="SPRY_dom"/>
</dbReference>
<dbReference type="EMBL" id="MPUH01000404">
    <property type="protein sequence ID" value="OMJ80874.1"/>
    <property type="molecule type" value="Genomic_DNA"/>
</dbReference>
<dbReference type="PROSITE" id="PS50188">
    <property type="entry name" value="B302_SPRY"/>
    <property type="match status" value="1"/>
</dbReference>
<dbReference type="InterPro" id="IPR050672">
    <property type="entry name" value="FBXO45-Fsn/SPSB_families"/>
</dbReference>
<dbReference type="InterPro" id="IPR013320">
    <property type="entry name" value="ConA-like_dom_sf"/>
</dbReference>
<dbReference type="Proteomes" id="UP000187209">
    <property type="component" value="Unassembled WGS sequence"/>
</dbReference>
<reference evidence="2 3" key="1">
    <citation type="submission" date="2016-11" db="EMBL/GenBank/DDBJ databases">
        <title>The macronuclear genome of Stentor coeruleus: a giant cell with tiny introns.</title>
        <authorList>
            <person name="Slabodnick M."/>
            <person name="Ruby J.G."/>
            <person name="Reiff S.B."/>
            <person name="Swart E.C."/>
            <person name="Gosai S."/>
            <person name="Prabakaran S."/>
            <person name="Witkowska E."/>
            <person name="Larue G.E."/>
            <person name="Fisher S."/>
            <person name="Freeman R.M."/>
            <person name="Gunawardena J."/>
            <person name="Chu W."/>
            <person name="Stover N.A."/>
            <person name="Gregory B.D."/>
            <person name="Nowacki M."/>
            <person name="Derisi J."/>
            <person name="Roy S.W."/>
            <person name="Marshall W.F."/>
            <person name="Sood P."/>
        </authorList>
    </citation>
    <scope>NUCLEOTIDE SEQUENCE [LARGE SCALE GENOMIC DNA]</scope>
    <source>
        <strain evidence="2">WM001</strain>
    </source>
</reference>
<accession>A0A1R2BVT4</accession>
<evidence type="ECO:0000259" key="1">
    <source>
        <dbReference type="PROSITE" id="PS50188"/>
    </source>
</evidence>
<dbReference type="InterPro" id="IPR043136">
    <property type="entry name" value="B30.2/SPRY_sf"/>
</dbReference>
<evidence type="ECO:0000313" key="3">
    <source>
        <dbReference type="Proteomes" id="UP000187209"/>
    </source>
</evidence>
<protein>
    <recommendedName>
        <fullName evidence="1">B30.2/SPRY domain-containing protein</fullName>
    </recommendedName>
</protein>
<sequence length="291" mass="33050">MISDEKWVYTSWGYGKVLEQSLSKAVVQLAWGGIGYLSPSSLQSSIHLTIKIFALDRKTLSFDWEICKNFSELFTLIHKTLSLPPTVQICLIHTRGKLIHINSFDSPFSLKMKSHTKLIGITKQSFTWDIKAKSPNIELLDDLLTIRKKDDSEISYDSIFGNVELNTGVQEWDIKMDFMIQYDEEEEVCIGVATKTFGFDGNPLDGEFWGFMCIGCRKIGNKINEEYGERIGNGDVVRVRLEYKNTKGILSFAKNGVDLGMAFNDVPQKVFPVVMINYPKIQVSLRKSMGF</sequence>
<dbReference type="PANTHER" id="PTHR12245:SF5">
    <property type="entry name" value="SPRY DOMAIN-CONTAINING SOCS BOX PROTEIN 3"/>
    <property type="match status" value="1"/>
</dbReference>